<dbReference type="Proteomes" id="UP000031184">
    <property type="component" value="Unassembled WGS sequence"/>
</dbReference>
<dbReference type="InterPro" id="IPR035926">
    <property type="entry name" value="NusB-like_sf"/>
</dbReference>
<dbReference type="PATRIC" id="fig|1226633.4.peg.1410"/>
<evidence type="ECO:0000259" key="7">
    <source>
        <dbReference type="Pfam" id="PF01029"/>
    </source>
</evidence>
<comment type="caution">
    <text evidence="8">The sequence shown here is derived from an EMBL/GenBank/DDBJ whole genome shotgun (WGS) entry which is preliminary data.</text>
</comment>
<dbReference type="EMBL" id="AUZI01000016">
    <property type="protein sequence ID" value="KID49170.1"/>
    <property type="molecule type" value="Genomic_DNA"/>
</dbReference>
<reference evidence="8 9" key="1">
    <citation type="submission" date="2013-08" db="EMBL/GenBank/DDBJ databases">
        <title>An opportunistic ruminal bacterium that causes liver abscesses in cattle.</title>
        <authorList>
            <person name="Benahmed F.H."/>
            <person name="Rasmussen M."/>
            <person name="Harbottle H."/>
            <person name="Soppet D."/>
            <person name="Nagaraja T.G."/>
            <person name="Davidson M."/>
        </authorList>
    </citation>
    <scope>NUCLEOTIDE SEQUENCE [LARGE SCALE GENOMIC DNA]</scope>
    <source>
        <strain evidence="8 9">B35</strain>
    </source>
</reference>
<dbReference type="InterPro" id="IPR006027">
    <property type="entry name" value="NusB_RsmB_TIM44"/>
</dbReference>
<keyword evidence="5 6" id="KW-0804">Transcription</keyword>
<evidence type="ECO:0000256" key="6">
    <source>
        <dbReference type="HAMAP-Rule" id="MF_00073"/>
    </source>
</evidence>
<feature type="domain" description="NusB/RsmB/TIM44" evidence="7">
    <location>
        <begin position="8"/>
        <end position="135"/>
    </location>
</feature>
<proteinExistence type="inferred from homology"/>
<accession>A0A017H627</accession>
<comment type="function">
    <text evidence="6">Involved in transcription antitermination. Required for transcription of ribosomal RNA (rRNA) genes. Binds specifically to the boxA antiterminator sequence of the ribosomal RNA (rrn) operons.</text>
</comment>
<dbReference type="PANTHER" id="PTHR11078">
    <property type="entry name" value="N UTILIZATION SUBSTANCE PROTEIN B-RELATED"/>
    <property type="match status" value="1"/>
</dbReference>
<dbReference type="NCBIfam" id="TIGR01951">
    <property type="entry name" value="nusB"/>
    <property type="match status" value="1"/>
</dbReference>
<dbReference type="Pfam" id="PF01029">
    <property type="entry name" value="NusB"/>
    <property type="match status" value="1"/>
</dbReference>
<comment type="similarity">
    <text evidence="1 6">Belongs to the NusB family.</text>
</comment>
<keyword evidence="4 6" id="KW-0805">Transcription regulation</keyword>
<evidence type="ECO:0000256" key="4">
    <source>
        <dbReference type="ARBA" id="ARBA00023015"/>
    </source>
</evidence>
<evidence type="ECO:0000256" key="5">
    <source>
        <dbReference type="ARBA" id="ARBA00023163"/>
    </source>
</evidence>
<dbReference type="PANTHER" id="PTHR11078:SF3">
    <property type="entry name" value="ANTITERMINATION NUSB DOMAIN-CONTAINING PROTEIN"/>
    <property type="match status" value="1"/>
</dbReference>
<dbReference type="InterPro" id="IPR011605">
    <property type="entry name" value="NusB_fam"/>
</dbReference>
<evidence type="ECO:0000256" key="1">
    <source>
        <dbReference type="ARBA" id="ARBA00005952"/>
    </source>
</evidence>
<sequence length="138" mass="16507">MREKMTRREAREELFKWIFQTEIQGNSMEKAFEYSSLREEIEKDEVTKLFLERYRKGLAEHREEIETKIQAAMTDWDFSRIGYVEKSLLKLAVYEMYFEDLPVEIIVNEAVEIAKIYGDVKTHEFINGVLAKVIKMKQ</sequence>
<evidence type="ECO:0000256" key="2">
    <source>
        <dbReference type="ARBA" id="ARBA00022814"/>
    </source>
</evidence>
<dbReference type="Gene3D" id="1.10.940.10">
    <property type="entry name" value="NusB-like"/>
    <property type="match status" value="1"/>
</dbReference>
<dbReference type="SUPFAM" id="SSF48013">
    <property type="entry name" value="NusB-like"/>
    <property type="match status" value="1"/>
</dbReference>
<dbReference type="GO" id="GO:0003723">
    <property type="term" value="F:RNA binding"/>
    <property type="evidence" value="ECO:0007669"/>
    <property type="project" value="UniProtKB-UniRule"/>
</dbReference>
<dbReference type="AlphaFoldDB" id="A0A017H627"/>
<name>A0A017H627_9FUSO</name>
<dbReference type="GO" id="GO:0005829">
    <property type="term" value="C:cytosol"/>
    <property type="evidence" value="ECO:0007669"/>
    <property type="project" value="TreeGrafter"/>
</dbReference>
<protein>
    <recommendedName>
        <fullName evidence="6">Transcription antitermination protein NusB</fullName>
    </recommendedName>
    <alternativeName>
        <fullName evidence="6">Antitermination factor NusB</fullName>
    </alternativeName>
</protein>
<dbReference type="GO" id="GO:0031564">
    <property type="term" value="P:transcription antitermination"/>
    <property type="evidence" value="ECO:0007669"/>
    <property type="project" value="UniProtKB-KW"/>
</dbReference>
<keyword evidence="3 6" id="KW-0694">RNA-binding</keyword>
<dbReference type="HAMAP" id="MF_00073">
    <property type="entry name" value="NusB"/>
    <property type="match status" value="1"/>
</dbReference>
<dbReference type="GO" id="GO:0006353">
    <property type="term" value="P:DNA-templated transcription termination"/>
    <property type="evidence" value="ECO:0007669"/>
    <property type="project" value="UniProtKB-UniRule"/>
</dbReference>
<organism evidence="8 9">
    <name type="scientific">Fusobacterium necrophorum subsp. funduliforme B35</name>
    <dbReference type="NCBI Taxonomy" id="1226633"/>
    <lineage>
        <taxon>Bacteria</taxon>
        <taxon>Fusobacteriati</taxon>
        <taxon>Fusobacteriota</taxon>
        <taxon>Fusobacteriia</taxon>
        <taxon>Fusobacteriales</taxon>
        <taxon>Fusobacteriaceae</taxon>
        <taxon>Fusobacterium</taxon>
    </lineage>
</organism>
<keyword evidence="2 6" id="KW-0889">Transcription antitermination</keyword>
<evidence type="ECO:0000313" key="8">
    <source>
        <dbReference type="EMBL" id="KID49170.1"/>
    </source>
</evidence>
<gene>
    <name evidence="6" type="primary">nusB</name>
    <name evidence="8" type="ORF">C095_06985</name>
</gene>
<evidence type="ECO:0000313" key="9">
    <source>
        <dbReference type="Proteomes" id="UP000031184"/>
    </source>
</evidence>
<evidence type="ECO:0000256" key="3">
    <source>
        <dbReference type="ARBA" id="ARBA00022884"/>
    </source>
</evidence>